<dbReference type="InterPro" id="IPR007750">
    <property type="entry name" value="DUF674"/>
</dbReference>
<accession>A0A8B8LAA2</accession>
<evidence type="ECO:0000313" key="1">
    <source>
        <dbReference type="Proteomes" id="UP000694853"/>
    </source>
</evidence>
<proteinExistence type="predicted"/>
<dbReference type="Pfam" id="PF05056">
    <property type="entry name" value="DUF674"/>
    <property type="match status" value="1"/>
</dbReference>
<reference evidence="1" key="1">
    <citation type="journal article" date="2019" name="Toxins">
        <title>Detection of Abrin-Like and Prepropulchellin-Like Toxin Genes and Transcripts Using Whole Genome Sequencing and Full-Length Transcript Sequencing of Abrus precatorius.</title>
        <authorList>
            <person name="Hovde B.T."/>
            <person name="Daligault H.E."/>
            <person name="Hanschen E.R."/>
            <person name="Kunde Y.A."/>
            <person name="Johnson M.B."/>
            <person name="Starkenburg S.R."/>
            <person name="Johnson S.L."/>
        </authorList>
    </citation>
    <scope>NUCLEOTIDE SEQUENCE [LARGE SCALE GENOMIC DNA]</scope>
</reference>
<dbReference type="PANTHER" id="PTHR33103:SF27">
    <property type="entry name" value="OS04G0594700 PROTEIN"/>
    <property type="match status" value="1"/>
</dbReference>
<keyword evidence="1" id="KW-1185">Reference proteome</keyword>
<dbReference type="RefSeq" id="XP_027352208.1">
    <property type="nucleotide sequence ID" value="XM_027496407.1"/>
</dbReference>
<sequence>MAATPSSSDEQIHPLKVLVDKQTNKVLFAEADKDFVDVLLSFLTLPLGTIARLVAKESNIEAVRVGSLSSLYESVAHLEEEHLCTPTCKEMLLQPRNSMEAYCQQLRLNIDDTDPTKFFLCENLECNRKCKGLVSLFRNQRCSCGKLMNTVLTPKNIILEKGFVKETATFIVSDDLYITPNVFGASVNLFQKLGIEYMETVEEQIVDITKKEVSFLAFSSFLLFLSFVVDLLKFSLISETPMTDFVLKKELCLDNFIPINQYQFKTGEVPSDEGRKMVVKVQLRKSDGKIVFAEANEDFANFLYSFLTFPLGGVLHMLKGSSSLSCIDKLYKSMTELSSDRYLNSQELKEKLANPLCAPQFNLSNQTSDSQGFAKEPSMYMVTDDLVVTPMSSISAVSYLNRLRVPLFDLEERVITIGVKEGLGILKASLTSTSALTNGLKHLTKESDFCITLGDAFKGPSHIWDGFLGYLYSKRK</sequence>
<gene>
    <name evidence="2" type="primary">LOC113863032</name>
</gene>
<dbReference type="PANTHER" id="PTHR33103">
    <property type="entry name" value="OS01G0153900 PROTEIN"/>
    <property type="match status" value="1"/>
</dbReference>
<dbReference type="GeneID" id="113863032"/>
<dbReference type="Proteomes" id="UP000694853">
    <property type="component" value="Unplaced"/>
</dbReference>
<name>A0A8B8LAA2_ABRPR</name>
<organism evidence="1 2">
    <name type="scientific">Abrus precatorius</name>
    <name type="common">Indian licorice</name>
    <name type="synonym">Glycine abrus</name>
    <dbReference type="NCBI Taxonomy" id="3816"/>
    <lineage>
        <taxon>Eukaryota</taxon>
        <taxon>Viridiplantae</taxon>
        <taxon>Streptophyta</taxon>
        <taxon>Embryophyta</taxon>
        <taxon>Tracheophyta</taxon>
        <taxon>Spermatophyta</taxon>
        <taxon>Magnoliopsida</taxon>
        <taxon>eudicotyledons</taxon>
        <taxon>Gunneridae</taxon>
        <taxon>Pentapetalae</taxon>
        <taxon>rosids</taxon>
        <taxon>fabids</taxon>
        <taxon>Fabales</taxon>
        <taxon>Fabaceae</taxon>
        <taxon>Papilionoideae</taxon>
        <taxon>50 kb inversion clade</taxon>
        <taxon>NPAAA clade</taxon>
        <taxon>indigoferoid/millettioid clade</taxon>
        <taxon>Abreae</taxon>
        <taxon>Abrus</taxon>
    </lineage>
</organism>
<evidence type="ECO:0000313" key="2">
    <source>
        <dbReference type="RefSeq" id="XP_027352208.1"/>
    </source>
</evidence>
<reference evidence="2" key="2">
    <citation type="submission" date="2025-08" db="UniProtKB">
        <authorList>
            <consortium name="RefSeq"/>
        </authorList>
    </citation>
    <scope>IDENTIFICATION</scope>
    <source>
        <tissue evidence="2">Young leaves</tissue>
    </source>
</reference>
<dbReference type="AlphaFoldDB" id="A0A8B8LAA2"/>
<protein>
    <submittedName>
        <fullName evidence="2">Uncharacterized protein LOC113863032 isoform X2</fullName>
    </submittedName>
</protein>